<evidence type="ECO:0000313" key="13">
    <source>
        <dbReference type="Ensembl" id="ENSXETP00000113350"/>
    </source>
</evidence>
<dbReference type="Xenbase" id="XB-GENE-29097847">
    <property type="gene designation" value="LOC116412012"/>
</dbReference>
<dbReference type="AlphaFoldDB" id="A0A803JZ84"/>
<reference evidence="13" key="2">
    <citation type="submission" date="2021-03" db="UniProtKB">
        <authorList>
            <consortium name="Ensembl"/>
        </authorList>
    </citation>
    <scope>IDENTIFICATION</scope>
</reference>
<dbReference type="PROSITE" id="PS50869">
    <property type="entry name" value="BRICHOS"/>
    <property type="match status" value="1"/>
</dbReference>
<dbReference type="PANTHER" id="PTHR10800:SF6">
    <property type="entry name" value="PULMONARY SURFACTANT-ASSOCIATED PROTEIN C"/>
    <property type="match status" value="1"/>
</dbReference>
<evidence type="ECO:0000313" key="15">
    <source>
        <dbReference type="RefSeq" id="XP_031761058.1"/>
    </source>
</evidence>
<dbReference type="OMA" id="KTNCEAN"/>
<evidence type="ECO:0000256" key="1">
    <source>
        <dbReference type="ARBA" id="ARBA00002263"/>
    </source>
</evidence>
<evidence type="ECO:0000256" key="8">
    <source>
        <dbReference type="ARBA" id="ARBA00023288"/>
    </source>
</evidence>
<dbReference type="InterPro" id="IPR007084">
    <property type="entry name" value="BRICHOS_dom"/>
</dbReference>
<keyword evidence="8" id="KW-0449">Lipoprotein</keyword>
<proteinExistence type="predicted"/>
<dbReference type="RefSeq" id="XP_031761058.1">
    <property type="nucleotide sequence ID" value="XM_031905198.1"/>
</dbReference>
<dbReference type="GO" id="GO:0007585">
    <property type="term" value="P:respiratory gaseous exchange by respiratory system"/>
    <property type="evidence" value="ECO:0007669"/>
    <property type="project" value="UniProtKB-KW"/>
</dbReference>
<keyword evidence="7" id="KW-1015">Disulfide bond</keyword>
<evidence type="ECO:0000256" key="6">
    <source>
        <dbReference type="ARBA" id="ARBA00023139"/>
    </source>
</evidence>
<evidence type="ECO:0000256" key="11">
    <source>
        <dbReference type="SAM" id="Phobius"/>
    </source>
</evidence>
<keyword evidence="11" id="KW-0472">Membrane</keyword>
<accession>A0A803JZ84</accession>
<organism evidence="13">
    <name type="scientific">Xenopus tropicalis</name>
    <name type="common">Western clawed frog</name>
    <name type="synonym">Silurana tropicalis</name>
    <dbReference type="NCBI Taxonomy" id="8364"/>
    <lineage>
        <taxon>Eukaryota</taxon>
        <taxon>Metazoa</taxon>
        <taxon>Chordata</taxon>
        <taxon>Craniata</taxon>
        <taxon>Vertebrata</taxon>
        <taxon>Euteleostomi</taxon>
        <taxon>Amphibia</taxon>
        <taxon>Batrachia</taxon>
        <taxon>Anura</taxon>
        <taxon>Pipoidea</taxon>
        <taxon>Pipidae</taxon>
        <taxon>Xenopodinae</taxon>
        <taxon>Xenopus</taxon>
        <taxon>Silurana</taxon>
    </lineage>
</organism>
<evidence type="ECO:0000256" key="10">
    <source>
        <dbReference type="ARBA" id="ARBA00044825"/>
    </source>
</evidence>
<dbReference type="KEGG" id="xtr:116412012"/>
<dbReference type="GO" id="GO:0097208">
    <property type="term" value="C:alveolar lamellar body"/>
    <property type="evidence" value="ECO:0000318"/>
    <property type="project" value="GO_Central"/>
</dbReference>
<dbReference type="Proteomes" id="UP000008143">
    <property type="component" value="Chromosome 7"/>
</dbReference>
<evidence type="ECO:0000256" key="2">
    <source>
        <dbReference type="ARBA" id="ARBA00004364"/>
    </source>
</evidence>
<feature type="transmembrane region" description="Helical" evidence="11">
    <location>
        <begin position="24"/>
        <end position="49"/>
    </location>
</feature>
<keyword evidence="3" id="KW-0767">Surface film</keyword>
<gene>
    <name evidence="13 15 16" type="primary">LOC116412012</name>
</gene>
<dbReference type="Pfam" id="PF04089">
    <property type="entry name" value="BRICHOS"/>
    <property type="match status" value="1"/>
</dbReference>
<reference evidence="13" key="1">
    <citation type="journal article" date="2010" name="Science">
        <title>The genome of the Western clawed frog Xenopus tropicalis.</title>
        <authorList>
            <person name="Hellsten U."/>
            <person name="Harland R.M."/>
            <person name="Gilchrist M.J."/>
            <person name="Hendrix D."/>
            <person name="Jurka J."/>
            <person name="Kapitonov V."/>
            <person name="Ovcharenko I."/>
            <person name="Putnam N.H."/>
            <person name="Shu S."/>
            <person name="Taher L."/>
            <person name="Blitz I.L."/>
            <person name="Blumberg B."/>
            <person name="Dichmann D.S."/>
            <person name="Dubchak I."/>
            <person name="Amaya E."/>
            <person name="Detter J.C."/>
            <person name="Fletcher R."/>
            <person name="Gerhard D.S."/>
            <person name="Goodstein D."/>
            <person name="Graves T."/>
            <person name="Grigoriev I.V."/>
            <person name="Grimwood J."/>
            <person name="Kawashima T."/>
            <person name="Lindquist E."/>
            <person name="Lucas S.M."/>
            <person name="Mead P.E."/>
            <person name="Mitros T."/>
            <person name="Ogino H."/>
            <person name="Ohta Y."/>
            <person name="Poliakov A.V."/>
            <person name="Pollet N."/>
            <person name="Robert J."/>
            <person name="Salamov A."/>
            <person name="Sater A.K."/>
            <person name="Schmutz J."/>
            <person name="Terry A."/>
            <person name="Vize P.D."/>
            <person name="Warren W.C."/>
            <person name="Wells D."/>
            <person name="Wills A."/>
            <person name="Wilson R.K."/>
            <person name="Zimmerman L.B."/>
            <person name="Zorn A.M."/>
            <person name="Grainger R."/>
            <person name="Grammer T."/>
            <person name="Khokha M.K."/>
            <person name="Richardson P.M."/>
            <person name="Rokhsar D.S."/>
        </authorList>
    </citation>
    <scope>NUCLEOTIDE SEQUENCE [LARGE SCALE GENOMIC DNA]</scope>
    <source>
        <strain evidence="13">Nigerian</strain>
    </source>
</reference>
<keyword evidence="6" id="KW-0564">Palmitate</keyword>
<dbReference type="Ensembl" id="ENSXETT00000114254">
    <property type="protein sequence ID" value="ENSXETP00000113350"/>
    <property type="gene ID" value="ENSXETG00000041589"/>
</dbReference>
<dbReference type="AGR" id="Xenbase:XB-GENE-29097847"/>
<reference evidence="15" key="3">
    <citation type="submission" date="2025-04" db="UniProtKB">
        <authorList>
            <consortium name="RefSeq"/>
        </authorList>
    </citation>
    <scope>IDENTIFICATION</scope>
    <source>
        <strain evidence="15">Nigerian</strain>
        <tissue evidence="15">Liver and blood</tissue>
    </source>
</reference>
<evidence type="ECO:0000256" key="3">
    <source>
        <dbReference type="ARBA" id="ARBA00022439"/>
    </source>
</evidence>
<sequence>MTAKLQEGNSSSIISHKMKESKRILALSMIILILTAIIVVGATLIGVYMTQKYTEAVVQMALSGQNGEKVQQTVMVSDKENIALFYVKTNNESSTILYDYKQELITFRQMNSEKCYIMNINQTNAPKLKDILNDIKRFQATNTTRLNNINYNLLEGEEADNIKLGITVNILCSDSTIYWATMSKSEHLRWKIIIPFKIFGFQGSITLEIL</sequence>
<comment type="subcellular location">
    <subcellularLocation>
        <location evidence="2">Secreted</location>
        <location evidence="2">Extracellular space</location>
        <location evidence="2">Surface film</location>
    </subcellularLocation>
</comment>
<dbReference type="SMART" id="SM01039">
    <property type="entry name" value="BRICHOS"/>
    <property type="match status" value="1"/>
</dbReference>
<feature type="domain" description="BRICHOS" evidence="12">
    <location>
        <begin position="88"/>
        <end position="180"/>
    </location>
</feature>
<protein>
    <recommendedName>
        <fullName evidence="9">Surfactant protein C</fullName>
    </recommendedName>
    <alternativeName>
        <fullName evidence="10">Pulmonary surfactant-associated protein C</fullName>
    </alternativeName>
</protein>
<dbReference type="InterPro" id="IPR015091">
    <property type="entry name" value="Surfactant_protein_propep"/>
</dbReference>
<dbReference type="OrthoDB" id="9888901at2759"/>
<dbReference type="InterPro" id="IPR001729">
    <property type="entry name" value="SP-C"/>
</dbReference>
<comment type="function">
    <text evidence="1">Pulmonary surfactant associated proteins promote alveolar stability by lowering the surface tension at the air-liquid interface in the peripheral air spaces.</text>
</comment>
<evidence type="ECO:0000313" key="16">
    <source>
        <dbReference type="Xenbase" id="XB-GENE-29097847"/>
    </source>
</evidence>
<evidence type="ECO:0000313" key="14">
    <source>
        <dbReference type="Proteomes" id="UP000008143"/>
    </source>
</evidence>
<dbReference type="Pfam" id="PF08999">
    <property type="entry name" value="SP_C-Propep"/>
    <property type="match status" value="1"/>
</dbReference>
<name>A0A803JZ84_XENTR</name>
<dbReference type="Gene3D" id="3.30.390.150">
    <property type="match status" value="1"/>
</dbReference>
<evidence type="ECO:0000256" key="9">
    <source>
        <dbReference type="ARBA" id="ARBA00044778"/>
    </source>
</evidence>
<dbReference type="GO" id="GO:0005615">
    <property type="term" value="C:extracellular space"/>
    <property type="evidence" value="ECO:0000318"/>
    <property type="project" value="GO_Central"/>
</dbReference>
<dbReference type="PANTHER" id="PTHR10800">
    <property type="entry name" value="PULMONARY SURFACTANT-ASSOCIATED PROTEIN C"/>
    <property type="match status" value="1"/>
</dbReference>
<dbReference type="GeneID" id="116412012"/>
<keyword evidence="11" id="KW-1133">Transmembrane helix</keyword>
<evidence type="ECO:0000256" key="7">
    <source>
        <dbReference type="ARBA" id="ARBA00023157"/>
    </source>
</evidence>
<keyword evidence="4" id="KW-0964">Secreted</keyword>
<dbReference type="SMART" id="SM00019">
    <property type="entry name" value="SF_P"/>
    <property type="match status" value="1"/>
</dbReference>
<evidence type="ECO:0000256" key="4">
    <source>
        <dbReference type="ARBA" id="ARBA00022525"/>
    </source>
</evidence>
<evidence type="ECO:0000259" key="12">
    <source>
        <dbReference type="PROSITE" id="PS50869"/>
    </source>
</evidence>
<dbReference type="GeneTree" id="ENSGT01070000257138"/>
<keyword evidence="5" id="KW-0305">Gaseous exchange</keyword>
<keyword evidence="14" id="KW-1185">Reference proteome</keyword>
<evidence type="ECO:0000256" key="5">
    <source>
        <dbReference type="ARBA" id="ARBA00022713"/>
    </source>
</evidence>
<keyword evidence="11" id="KW-0812">Transmembrane</keyword>